<feature type="region of interest" description="Disordered" evidence="1">
    <location>
        <begin position="52"/>
        <end position="161"/>
    </location>
</feature>
<sequence>MHSRIPQAVDVEVFIVAREFSFLGLKVLSNLEGVARTMNTFSWEETRAGQLKGVHGGRRTQSASYRKLKELGRGNRANEVGDLPNEASASPASEAVGKELAIRTSQVNAAQRPKADSTKKSKEEATQQGEQERNNQSSSESSEEEGEQVSGEENSEDKEESGEKWRIRLKCFVELKVVQLSSTETPTQASIVDARTLCLSFSHVQLNLMLRDGSSEEAGNKRGDRCLAGDKHLWWMRELEMEKKRLQERDNQRGMKGKKDGPEERESESSEEGSRKEDSEESSGRRRRRNGEGEEEGEGE</sequence>
<organism evidence="2 3">
    <name type="scientific">Stephania yunnanensis</name>
    <dbReference type="NCBI Taxonomy" id="152371"/>
    <lineage>
        <taxon>Eukaryota</taxon>
        <taxon>Viridiplantae</taxon>
        <taxon>Streptophyta</taxon>
        <taxon>Embryophyta</taxon>
        <taxon>Tracheophyta</taxon>
        <taxon>Spermatophyta</taxon>
        <taxon>Magnoliopsida</taxon>
        <taxon>Ranunculales</taxon>
        <taxon>Menispermaceae</taxon>
        <taxon>Menispermoideae</taxon>
        <taxon>Cissampelideae</taxon>
        <taxon>Stephania</taxon>
    </lineage>
</organism>
<protein>
    <submittedName>
        <fullName evidence="2">Uncharacterized protein</fullName>
    </submittedName>
</protein>
<proteinExistence type="predicted"/>
<evidence type="ECO:0000313" key="3">
    <source>
        <dbReference type="Proteomes" id="UP001420932"/>
    </source>
</evidence>
<reference evidence="2 3" key="1">
    <citation type="submission" date="2024-01" db="EMBL/GenBank/DDBJ databases">
        <title>Genome assemblies of Stephania.</title>
        <authorList>
            <person name="Yang L."/>
        </authorList>
    </citation>
    <scope>NUCLEOTIDE SEQUENCE [LARGE SCALE GENOMIC DNA]</scope>
    <source>
        <strain evidence="2">YNDBR</strain>
        <tissue evidence="2">Leaf</tissue>
    </source>
</reference>
<name>A0AAP0IWR2_9MAGN</name>
<evidence type="ECO:0000256" key="1">
    <source>
        <dbReference type="SAM" id="MobiDB-lite"/>
    </source>
</evidence>
<dbReference type="AlphaFoldDB" id="A0AAP0IWR2"/>
<comment type="caution">
    <text evidence="2">The sequence shown here is derived from an EMBL/GenBank/DDBJ whole genome shotgun (WGS) entry which is preliminary data.</text>
</comment>
<dbReference type="Proteomes" id="UP001420932">
    <property type="component" value="Unassembled WGS sequence"/>
</dbReference>
<dbReference type="EMBL" id="JBBNAF010000008">
    <property type="protein sequence ID" value="KAK9121951.1"/>
    <property type="molecule type" value="Genomic_DNA"/>
</dbReference>
<feature type="compositionally biased region" description="Low complexity" evidence="1">
    <location>
        <begin position="86"/>
        <end position="95"/>
    </location>
</feature>
<feature type="region of interest" description="Disordered" evidence="1">
    <location>
        <begin position="245"/>
        <end position="300"/>
    </location>
</feature>
<feature type="compositionally biased region" description="Basic and acidic residues" evidence="1">
    <location>
        <begin position="245"/>
        <end position="284"/>
    </location>
</feature>
<gene>
    <name evidence="2" type="ORF">Syun_019568</name>
</gene>
<keyword evidence="3" id="KW-1185">Reference proteome</keyword>
<feature type="compositionally biased region" description="Basic and acidic residues" evidence="1">
    <location>
        <begin position="113"/>
        <end position="133"/>
    </location>
</feature>
<evidence type="ECO:0000313" key="2">
    <source>
        <dbReference type="EMBL" id="KAK9121951.1"/>
    </source>
</evidence>
<accession>A0AAP0IWR2</accession>